<dbReference type="AlphaFoldDB" id="A0A9D9DWM4"/>
<reference evidence="8" key="1">
    <citation type="submission" date="2020-10" db="EMBL/GenBank/DDBJ databases">
        <authorList>
            <person name="Gilroy R."/>
        </authorList>
    </citation>
    <scope>NUCLEOTIDE SEQUENCE</scope>
    <source>
        <strain evidence="8">7293</strain>
    </source>
</reference>
<accession>A0A9D9DWM4</accession>
<evidence type="ECO:0000313" key="8">
    <source>
        <dbReference type="EMBL" id="MBO8435557.1"/>
    </source>
</evidence>
<evidence type="ECO:0000256" key="6">
    <source>
        <dbReference type="ARBA" id="ARBA00035294"/>
    </source>
</evidence>
<keyword evidence="7" id="KW-0699">rRNA-binding</keyword>
<dbReference type="GO" id="GO:1990904">
    <property type="term" value="C:ribonucleoprotein complex"/>
    <property type="evidence" value="ECO:0007669"/>
    <property type="project" value="UniProtKB-KW"/>
</dbReference>
<dbReference type="HAMAP" id="MF_00360">
    <property type="entry name" value="Ribosomal_bS6"/>
    <property type="match status" value="1"/>
</dbReference>
<dbReference type="Gene3D" id="3.30.70.60">
    <property type="match status" value="1"/>
</dbReference>
<dbReference type="InterPro" id="IPR035980">
    <property type="entry name" value="Ribosomal_bS6_sf"/>
</dbReference>
<dbReference type="CDD" id="cd00473">
    <property type="entry name" value="bS6"/>
    <property type="match status" value="1"/>
</dbReference>
<protein>
    <recommendedName>
        <fullName evidence="6 7">Small ribosomal subunit protein bS6</fullName>
    </recommendedName>
</protein>
<proteinExistence type="inferred from homology"/>
<dbReference type="InterPro" id="IPR014717">
    <property type="entry name" value="Transl_elong_EF1B/ribsomal_bS6"/>
</dbReference>
<dbReference type="GO" id="GO:0019843">
    <property type="term" value="F:rRNA binding"/>
    <property type="evidence" value="ECO:0007669"/>
    <property type="project" value="UniProtKB-UniRule"/>
</dbReference>
<dbReference type="GO" id="GO:0003735">
    <property type="term" value="F:structural constituent of ribosome"/>
    <property type="evidence" value="ECO:0007669"/>
    <property type="project" value="InterPro"/>
</dbReference>
<dbReference type="SUPFAM" id="SSF54995">
    <property type="entry name" value="Ribosomal protein S6"/>
    <property type="match status" value="1"/>
</dbReference>
<dbReference type="NCBIfam" id="TIGR00166">
    <property type="entry name" value="S6"/>
    <property type="match status" value="1"/>
</dbReference>
<comment type="function">
    <text evidence="5 7">Binds together with bS18 to 16S ribosomal RNA.</text>
</comment>
<dbReference type="InterPro" id="IPR000529">
    <property type="entry name" value="Ribosomal_bS6"/>
</dbReference>
<evidence type="ECO:0000313" key="9">
    <source>
        <dbReference type="Proteomes" id="UP000823615"/>
    </source>
</evidence>
<evidence type="ECO:0000256" key="4">
    <source>
        <dbReference type="ARBA" id="ARBA00023274"/>
    </source>
</evidence>
<gene>
    <name evidence="7 8" type="primary">rpsF</name>
    <name evidence="8" type="ORF">IAA97_01065</name>
</gene>
<reference evidence="8" key="2">
    <citation type="journal article" date="2021" name="PeerJ">
        <title>Extensive microbial diversity within the chicken gut microbiome revealed by metagenomics and culture.</title>
        <authorList>
            <person name="Gilroy R."/>
            <person name="Ravi A."/>
            <person name="Getino M."/>
            <person name="Pursley I."/>
            <person name="Horton D.L."/>
            <person name="Alikhan N.F."/>
            <person name="Baker D."/>
            <person name="Gharbi K."/>
            <person name="Hall N."/>
            <person name="Watson M."/>
            <person name="Adriaenssens E.M."/>
            <person name="Foster-Nyarko E."/>
            <person name="Jarju S."/>
            <person name="Secka A."/>
            <person name="Antonio M."/>
            <person name="Oren A."/>
            <person name="Chaudhuri R.R."/>
            <person name="La Ragione R."/>
            <person name="Hildebrand F."/>
            <person name="Pallen M.J."/>
        </authorList>
    </citation>
    <scope>NUCLEOTIDE SEQUENCE</scope>
    <source>
        <strain evidence="8">7293</strain>
    </source>
</reference>
<dbReference type="GO" id="GO:0006412">
    <property type="term" value="P:translation"/>
    <property type="evidence" value="ECO:0007669"/>
    <property type="project" value="UniProtKB-UniRule"/>
</dbReference>
<evidence type="ECO:0000256" key="7">
    <source>
        <dbReference type="HAMAP-Rule" id="MF_00360"/>
    </source>
</evidence>
<dbReference type="Pfam" id="PF01250">
    <property type="entry name" value="Ribosomal_S6"/>
    <property type="match status" value="1"/>
</dbReference>
<comment type="caution">
    <text evidence="8">The sequence shown here is derived from an EMBL/GenBank/DDBJ whole genome shotgun (WGS) entry which is preliminary data.</text>
</comment>
<evidence type="ECO:0000256" key="5">
    <source>
        <dbReference type="ARBA" id="ARBA00035104"/>
    </source>
</evidence>
<comment type="similarity">
    <text evidence="1 7">Belongs to the bacterial ribosomal protein bS6 family.</text>
</comment>
<dbReference type="GO" id="GO:0005840">
    <property type="term" value="C:ribosome"/>
    <property type="evidence" value="ECO:0007669"/>
    <property type="project" value="UniProtKB-KW"/>
</dbReference>
<keyword evidence="3 7" id="KW-0689">Ribosomal protein</keyword>
<organism evidence="8 9">
    <name type="scientific">Candidatus Ornithospirochaeta stercoripullorum</name>
    <dbReference type="NCBI Taxonomy" id="2840899"/>
    <lineage>
        <taxon>Bacteria</taxon>
        <taxon>Pseudomonadati</taxon>
        <taxon>Spirochaetota</taxon>
        <taxon>Spirochaetia</taxon>
        <taxon>Spirochaetales</taxon>
        <taxon>Spirochaetaceae</taxon>
        <taxon>Spirochaetaceae incertae sedis</taxon>
        <taxon>Candidatus Ornithospirochaeta</taxon>
    </lineage>
</organism>
<evidence type="ECO:0000256" key="2">
    <source>
        <dbReference type="ARBA" id="ARBA00022884"/>
    </source>
</evidence>
<sequence length="94" mass="11102">MQNYEFTVIFDADEEKTKTGLELVKNTFQRFNVEITKEEDLGVRTLAYVIRKQEKGHYVYFELKADTATIANMSRIFQLSTLVLKFLFVNPERK</sequence>
<dbReference type="InterPro" id="IPR020814">
    <property type="entry name" value="Ribosomal_S6_plastid/chlpt"/>
</dbReference>
<dbReference type="EMBL" id="JADIMT010000019">
    <property type="protein sequence ID" value="MBO8435557.1"/>
    <property type="molecule type" value="Genomic_DNA"/>
</dbReference>
<name>A0A9D9DWM4_9SPIO</name>
<evidence type="ECO:0000256" key="1">
    <source>
        <dbReference type="ARBA" id="ARBA00009512"/>
    </source>
</evidence>
<keyword evidence="4 7" id="KW-0687">Ribonucleoprotein</keyword>
<dbReference type="Proteomes" id="UP000823615">
    <property type="component" value="Unassembled WGS sequence"/>
</dbReference>
<keyword evidence="2 7" id="KW-0694">RNA-binding</keyword>
<evidence type="ECO:0000256" key="3">
    <source>
        <dbReference type="ARBA" id="ARBA00022980"/>
    </source>
</evidence>